<gene>
    <name evidence="2" type="ORF">RGQ15_14915</name>
</gene>
<protein>
    <recommendedName>
        <fullName evidence="1">DUF6894 domain-containing protein</fullName>
    </recommendedName>
</protein>
<name>A0ABU2HWG7_9RHOB</name>
<feature type="domain" description="DUF6894" evidence="1">
    <location>
        <begin position="3"/>
        <end position="70"/>
    </location>
</feature>
<dbReference type="Pfam" id="PF21834">
    <property type="entry name" value="DUF6894"/>
    <property type="match status" value="1"/>
</dbReference>
<organism evidence="2 3">
    <name type="scientific">Paracoccus aurantius</name>
    <dbReference type="NCBI Taxonomy" id="3073814"/>
    <lineage>
        <taxon>Bacteria</taxon>
        <taxon>Pseudomonadati</taxon>
        <taxon>Pseudomonadota</taxon>
        <taxon>Alphaproteobacteria</taxon>
        <taxon>Rhodobacterales</taxon>
        <taxon>Paracoccaceae</taxon>
        <taxon>Paracoccus</taxon>
    </lineage>
</organism>
<evidence type="ECO:0000259" key="1">
    <source>
        <dbReference type="Pfam" id="PF21834"/>
    </source>
</evidence>
<dbReference type="RefSeq" id="WP_311161289.1">
    <property type="nucleotide sequence ID" value="NZ_JAVQLW010000002.1"/>
</dbReference>
<sequence>MPRYFFDIDDGTRLIEDDTGLDLPDSQSARRMAIAVLPPIARDVMPNGDRQCVSVLVRDARDAPVFRARLELVAEWLDRSAA</sequence>
<dbReference type="EMBL" id="JAVQLW010000002">
    <property type="protein sequence ID" value="MDS9468855.1"/>
    <property type="molecule type" value="Genomic_DNA"/>
</dbReference>
<comment type="caution">
    <text evidence="2">The sequence shown here is derived from an EMBL/GenBank/DDBJ whole genome shotgun (WGS) entry which is preliminary data.</text>
</comment>
<evidence type="ECO:0000313" key="3">
    <source>
        <dbReference type="Proteomes" id="UP001269144"/>
    </source>
</evidence>
<dbReference type="InterPro" id="IPR054189">
    <property type="entry name" value="DUF6894"/>
</dbReference>
<dbReference type="Proteomes" id="UP001269144">
    <property type="component" value="Unassembled WGS sequence"/>
</dbReference>
<evidence type="ECO:0000313" key="2">
    <source>
        <dbReference type="EMBL" id="MDS9468855.1"/>
    </source>
</evidence>
<proteinExistence type="predicted"/>
<accession>A0ABU2HWG7</accession>
<keyword evidence="3" id="KW-1185">Reference proteome</keyword>
<reference evidence="3" key="1">
    <citation type="submission" date="2023-07" db="EMBL/GenBank/DDBJ databases">
        <title>Paracoccus sp. MBLB3053 whole genome sequence.</title>
        <authorList>
            <person name="Hwang C.Y."/>
            <person name="Cho E.-S."/>
            <person name="Seo M.-J."/>
        </authorList>
    </citation>
    <scope>NUCLEOTIDE SEQUENCE [LARGE SCALE GENOMIC DNA]</scope>
    <source>
        <strain evidence="3">MBLB3053</strain>
    </source>
</reference>